<protein>
    <submittedName>
        <fullName evidence="1">Uncharacterized protein</fullName>
    </submittedName>
</protein>
<keyword evidence="2" id="KW-1185">Reference proteome</keyword>
<name>A0A4Q9LJW7_9MICR</name>
<reference evidence="1 2" key="1">
    <citation type="submission" date="2017-12" db="EMBL/GenBank/DDBJ databases">
        <authorList>
            <person name="Pombert J.-F."/>
            <person name="Haag K.L."/>
            <person name="Ebert D."/>
        </authorList>
    </citation>
    <scope>NUCLEOTIDE SEQUENCE [LARGE SCALE GENOMIC DNA]</scope>
    <source>
        <strain evidence="1">BE-OM-2</strain>
    </source>
</reference>
<dbReference type="Proteomes" id="UP000291404">
    <property type="component" value="Unassembled WGS sequence"/>
</dbReference>
<proteinExistence type="predicted"/>
<organism evidence="1 2">
    <name type="scientific">Hamiltosporidium magnivora</name>
    <dbReference type="NCBI Taxonomy" id="148818"/>
    <lineage>
        <taxon>Eukaryota</taxon>
        <taxon>Fungi</taxon>
        <taxon>Fungi incertae sedis</taxon>
        <taxon>Microsporidia</taxon>
        <taxon>Dubosqiidae</taxon>
        <taxon>Hamiltosporidium</taxon>
    </lineage>
</organism>
<evidence type="ECO:0000313" key="1">
    <source>
        <dbReference type="EMBL" id="TBU07591.1"/>
    </source>
</evidence>
<dbReference type="VEuPathDB" id="MicrosporidiaDB:CWI36_0254p0010"/>
<dbReference type="EMBL" id="PITI01000254">
    <property type="protein sequence ID" value="TBU07591.1"/>
    <property type="molecule type" value="Genomic_DNA"/>
</dbReference>
<evidence type="ECO:0000313" key="2">
    <source>
        <dbReference type="Proteomes" id="UP000291404"/>
    </source>
</evidence>
<accession>A0A4Q9LJW7</accession>
<sequence length="83" mass="9755">MYKNTKTIDFFNFCNSNVWKNIKTLIVCLSDINSLYKFCDFVIFLYTVNVLSEVLNSNTFLTSLSLKSNIDLLFNFSKKLYLK</sequence>
<gene>
    <name evidence="1" type="ORF">CWI36_0254p0010</name>
</gene>
<comment type="caution">
    <text evidence="1">The sequence shown here is derived from an EMBL/GenBank/DDBJ whole genome shotgun (WGS) entry which is preliminary data.</text>
</comment>
<dbReference type="AlphaFoldDB" id="A0A4Q9LJW7"/>